<dbReference type="FunFam" id="3.90.780.10:FF:000009">
    <property type="entry name" value="Ser/Thr protein phosphatase family"/>
    <property type="match status" value="1"/>
</dbReference>
<dbReference type="GO" id="GO:0005576">
    <property type="term" value="C:extracellular region"/>
    <property type="evidence" value="ECO:0007669"/>
    <property type="project" value="EnsemblFungi"/>
</dbReference>
<dbReference type="InterPro" id="IPR029052">
    <property type="entry name" value="Metallo-depent_PP-like"/>
</dbReference>
<dbReference type="PANTHER" id="PTHR11575:SF43">
    <property type="entry name" value="SER_THR PROTEIN PHOSPHATASE FAMILY (AFU_ORTHOLOGUE AFUA_3G04160)"/>
    <property type="match status" value="1"/>
</dbReference>
<dbReference type="FunCoup" id="A0A1J7IUP0">
    <property type="interactions" value="16"/>
</dbReference>
<dbReference type="InterPro" id="IPR014485">
    <property type="entry name" value="Pesterase_C1039"/>
</dbReference>
<evidence type="ECO:0000259" key="4">
    <source>
        <dbReference type="Pfam" id="PF21953"/>
    </source>
</evidence>
<dbReference type="SUPFAM" id="SSF55816">
    <property type="entry name" value="5'-nucleotidase (syn. UDP-sugar hydrolase), C-terminal domain"/>
    <property type="match status" value="1"/>
</dbReference>
<proteinExistence type="predicted"/>
<keyword evidence="2" id="KW-0732">Signal</keyword>
<keyword evidence="6" id="KW-1185">Reference proteome</keyword>
<sequence length="619" mass="69187">MALVATLLGGVLASVARAAQPGAASPVAAPMRDLQWGQLNFLHTTDTHGWHGGHLQESQYSADWGDYISFAHHLRKRADDEGRDLLLVDTGDRVEGNGLYDASDPKGKYYFDIYREQDVDIICTGNHELYQASTAEGEHRRTVPNFKSNYLASNLDYIDPKSGERIPMARRYKKFQTKNQKIDIVAFGFLFDFTGHANNTVVKKVRDTIKEEWFQQAIREKPDLFVVIGHVGVRMQEFEDIYTAIRKQNWHTPIAFFGGHAHVRDAVSFDDKAFAIASGRYMETIGWMSVDGIATKAAAENKALSGVTFKRRYIDNNLLGLYHHSGLDRDSFPTEHGRNVIKMIATARKELDLDYTYGCAPRDLWMTRSPYPSEDSIYSWLEGEVLPDVVVNEERKEKSRLAILNTGAIRFDIFKGPFTTDTTFIVSPFLSVLNYIPDVPYPVAKGVIDLLNNAGQILDAASETPDGPGPLDSRFMAIPEQFAITKSIIHERKDYSAASLEQSSEGQKPLGDDDDSSRKPALVGGYTTVDDLGEDGDDAVHSPLDFYTVPNCVQAEISFPIEGEPDTVDLVFLDFIQPWVLLALKFSGGDYGAKDVSLYKNGSFTDLMAGWIKENWKLC</sequence>
<evidence type="ECO:0000256" key="1">
    <source>
        <dbReference type="SAM" id="MobiDB-lite"/>
    </source>
</evidence>
<feature type="region of interest" description="Disordered" evidence="1">
    <location>
        <begin position="497"/>
        <end position="520"/>
    </location>
</feature>
<reference evidence="5 6" key="1">
    <citation type="submission" date="2016-10" db="EMBL/GenBank/DDBJ databases">
        <title>Draft genome sequence of Coniochaeta ligniaria NRRL30616, a lignocellulolytic fungus for bioabatement of inhibitors in plant biomass hydrolysates.</title>
        <authorList>
            <consortium name="DOE Joint Genome Institute"/>
            <person name="Jimenez D.J."/>
            <person name="Hector R.E."/>
            <person name="Riley R."/>
            <person name="Sun H."/>
            <person name="Grigoriev I.V."/>
            <person name="Van Elsas J.D."/>
            <person name="Nichols N.N."/>
        </authorList>
    </citation>
    <scope>NUCLEOTIDE SEQUENCE [LARGE SCALE GENOMIC DNA]</scope>
    <source>
        <strain evidence="5 6">NRRL 30616</strain>
    </source>
</reference>
<dbReference type="InterPro" id="IPR006179">
    <property type="entry name" value="5_nucleotidase/apyrase"/>
</dbReference>
<dbReference type="Gene3D" id="3.60.21.10">
    <property type="match status" value="1"/>
</dbReference>
<gene>
    <name evidence="5" type="ORF">CONLIGDRAFT_297748</name>
</gene>
<feature type="chain" id="PRO_5012520888" evidence="2">
    <location>
        <begin position="19"/>
        <end position="619"/>
    </location>
</feature>
<dbReference type="Pfam" id="PF21953">
    <property type="entry name" value="NadN_nucleosid_C"/>
    <property type="match status" value="1"/>
</dbReference>
<dbReference type="InterPro" id="IPR053828">
    <property type="entry name" value="Nucleosidase_C"/>
</dbReference>
<dbReference type="InParanoid" id="A0A1J7IUP0"/>
<dbReference type="InterPro" id="IPR036907">
    <property type="entry name" value="5'-Nucleotdase_C_sf"/>
</dbReference>
<dbReference type="Pfam" id="PF00149">
    <property type="entry name" value="Metallophos"/>
    <property type="match status" value="1"/>
</dbReference>
<dbReference type="GO" id="GO:0016787">
    <property type="term" value="F:hydrolase activity"/>
    <property type="evidence" value="ECO:0007669"/>
    <property type="project" value="InterPro"/>
</dbReference>
<dbReference type="GO" id="GO:0005829">
    <property type="term" value="C:cytosol"/>
    <property type="evidence" value="ECO:0007669"/>
    <property type="project" value="EnsemblFungi"/>
</dbReference>
<dbReference type="CDD" id="cd07407">
    <property type="entry name" value="MPP_YHR202W_N"/>
    <property type="match status" value="1"/>
</dbReference>
<evidence type="ECO:0000259" key="3">
    <source>
        <dbReference type="Pfam" id="PF00149"/>
    </source>
</evidence>
<evidence type="ECO:0000256" key="2">
    <source>
        <dbReference type="SAM" id="SignalP"/>
    </source>
</evidence>
<feature type="domain" description="Putative 5'-nucleotidase C-terminal" evidence="4">
    <location>
        <begin position="363"/>
        <end position="581"/>
    </location>
</feature>
<dbReference type="AlphaFoldDB" id="A0A1J7IUP0"/>
<dbReference type="STRING" id="1408157.A0A1J7IUP0"/>
<feature type="domain" description="Calcineurin-like phosphoesterase" evidence="3">
    <location>
        <begin position="40"/>
        <end position="263"/>
    </location>
</feature>
<evidence type="ECO:0000313" key="6">
    <source>
        <dbReference type="Proteomes" id="UP000182658"/>
    </source>
</evidence>
<organism evidence="5 6">
    <name type="scientific">Coniochaeta ligniaria NRRL 30616</name>
    <dbReference type="NCBI Taxonomy" id="1408157"/>
    <lineage>
        <taxon>Eukaryota</taxon>
        <taxon>Fungi</taxon>
        <taxon>Dikarya</taxon>
        <taxon>Ascomycota</taxon>
        <taxon>Pezizomycotina</taxon>
        <taxon>Sordariomycetes</taxon>
        <taxon>Sordariomycetidae</taxon>
        <taxon>Coniochaetales</taxon>
        <taxon>Coniochaetaceae</taxon>
        <taxon>Coniochaeta</taxon>
    </lineage>
</organism>
<dbReference type="FunFam" id="3.90.780.10:FF:000008">
    <property type="entry name" value="Ser/Thr protein phosphatase family"/>
    <property type="match status" value="1"/>
</dbReference>
<feature type="signal peptide" evidence="2">
    <location>
        <begin position="1"/>
        <end position="18"/>
    </location>
</feature>
<dbReference type="FunFam" id="3.60.21.10:FF:000043">
    <property type="entry name" value="Ser/Thr protein phosphatase family"/>
    <property type="match status" value="1"/>
</dbReference>
<dbReference type="SUPFAM" id="SSF56300">
    <property type="entry name" value="Metallo-dependent phosphatases"/>
    <property type="match status" value="1"/>
</dbReference>
<dbReference type="OrthoDB" id="7722975at2759"/>
<dbReference type="PIRSF" id="PIRSF017316">
    <property type="entry name" value="Pesterase_C1039"/>
    <property type="match status" value="1"/>
</dbReference>
<dbReference type="Proteomes" id="UP000182658">
    <property type="component" value="Unassembled WGS sequence"/>
</dbReference>
<dbReference type="InterPro" id="IPR004843">
    <property type="entry name" value="Calcineurin-like_PHP"/>
</dbReference>
<evidence type="ECO:0000313" key="5">
    <source>
        <dbReference type="EMBL" id="OIW31037.1"/>
    </source>
</evidence>
<dbReference type="EMBL" id="KV875096">
    <property type="protein sequence ID" value="OIW31037.1"/>
    <property type="molecule type" value="Genomic_DNA"/>
</dbReference>
<name>A0A1J7IUP0_9PEZI</name>
<accession>A0A1J7IUP0</accession>
<dbReference type="InterPro" id="IPR041823">
    <property type="entry name" value="YHR202W_N"/>
</dbReference>
<dbReference type="Gene3D" id="3.90.780.10">
    <property type="entry name" value="5'-Nucleotidase, C-terminal domain"/>
    <property type="match status" value="2"/>
</dbReference>
<dbReference type="PANTHER" id="PTHR11575">
    <property type="entry name" value="5'-NUCLEOTIDASE-RELATED"/>
    <property type="match status" value="1"/>
</dbReference>
<protein>
    <submittedName>
        <fullName evidence="5">Uncharacterized protein</fullName>
    </submittedName>
</protein>
<dbReference type="GO" id="GO:0019677">
    <property type="term" value="P:NAD+ catabolic process"/>
    <property type="evidence" value="ECO:0007669"/>
    <property type="project" value="EnsemblFungi"/>
</dbReference>